<gene>
    <name evidence="11" type="ORF">Cni_G12247</name>
</gene>
<evidence type="ECO:0000256" key="8">
    <source>
        <dbReference type="SAM" id="MobiDB-lite"/>
    </source>
</evidence>
<feature type="region of interest" description="Disordered" evidence="8">
    <location>
        <begin position="1"/>
        <end position="29"/>
    </location>
</feature>
<dbReference type="FunFam" id="1.20.5.170:FF:000036">
    <property type="entry name" value="ABSCISIC ACID-INSENSITIVE 5-like protein 2"/>
    <property type="match status" value="1"/>
</dbReference>
<keyword evidence="6" id="KW-0539">Nucleus</keyword>
<dbReference type="AlphaFoldDB" id="A0AAQ3KBJ0"/>
<evidence type="ECO:0000256" key="9">
    <source>
        <dbReference type="SAM" id="Phobius"/>
    </source>
</evidence>
<proteinExistence type="predicted"/>
<sequence>MASSRVMASSSSANSDLTRQSSPCSLPVPDLQSSFSGGVFLSKGLGSMSMEDLFRNICGNNAGAFGDGGEGAASVSRQGSFAVPKSVGEKTVEEVWREITAGRNTDGESGPGAEMTLEDFLARAGAVGEEDVGVPSGSSQGGFRPNQMMGDQFGQPQPLAVENSVLGFGNGSEGAGKGGRGRKRAALDPVDRAALQRQKRMIKNRESAARSRERKQAYIAELESLVAQLEEENAQLLRSQVMLYSIHSNSRYLLMFICFVFNCLLAYTSHIKQNFLFGGFDSLDNFCCNCYLGSRCYNMVT</sequence>
<feature type="domain" description="BZIP" evidence="10">
    <location>
        <begin position="194"/>
        <end position="236"/>
    </location>
</feature>
<name>A0AAQ3KBJ0_9LILI</name>
<organism evidence="11 12">
    <name type="scientific">Canna indica</name>
    <name type="common">Indian-shot</name>
    <dbReference type="NCBI Taxonomy" id="4628"/>
    <lineage>
        <taxon>Eukaryota</taxon>
        <taxon>Viridiplantae</taxon>
        <taxon>Streptophyta</taxon>
        <taxon>Embryophyta</taxon>
        <taxon>Tracheophyta</taxon>
        <taxon>Spermatophyta</taxon>
        <taxon>Magnoliopsida</taxon>
        <taxon>Liliopsida</taxon>
        <taxon>Zingiberales</taxon>
        <taxon>Cannaceae</taxon>
        <taxon>Canna</taxon>
    </lineage>
</organism>
<dbReference type="GO" id="GO:0003700">
    <property type="term" value="F:DNA-binding transcription factor activity"/>
    <property type="evidence" value="ECO:0007669"/>
    <property type="project" value="InterPro"/>
</dbReference>
<dbReference type="GO" id="GO:0045893">
    <property type="term" value="P:positive regulation of DNA-templated transcription"/>
    <property type="evidence" value="ECO:0007669"/>
    <property type="project" value="InterPro"/>
</dbReference>
<protein>
    <submittedName>
        <fullName evidence="11">ABSCISIC ACID-INSENSITIVE 5-like protein 2 isoform X2</fullName>
    </submittedName>
</protein>
<keyword evidence="9" id="KW-0812">Transmembrane</keyword>
<evidence type="ECO:0000256" key="2">
    <source>
        <dbReference type="ARBA" id="ARBA00022682"/>
    </source>
</evidence>
<dbReference type="GO" id="GO:0009738">
    <property type="term" value="P:abscisic acid-activated signaling pathway"/>
    <property type="evidence" value="ECO:0007669"/>
    <property type="project" value="UniProtKB-KW"/>
</dbReference>
<dbReference type="InterPro" id="IPR043452">
    <property type="entry name" value="BZIP46-like"/>
</dbReference>
<dbReference type="Pfam" id="PF00170">
    <property type="entry name" value="bZIP_1"/>
    <property type="match status" value="1"/>
</dbReference>
<reference evidence="11 12" key="1">
    <citation type="submission" date="2023-10" db="EMBL/GenBank/DDBJ databases">
        <title>Chromosome-scale genome assembly provides insights into flower coloration mechanisms of Canna indica.</title>
        <authorList>
            <person name="Li C."/>
        </authorList>
    </citation>
    <scope>NUCLEOTIDE SEQUENCE [LARGE SCALE GENOMIC DNA]</scope>
    <source>
        <tissue evidence="11">Flower</tissue>
    </source>
</reference>
<keyword evidence="12" id="KW-1185">Reference proteome</keyword>
<evidence type="ECO:0000256" key="4">
    <source>
        <dbReference type="ARBA" id="ARBA00023125"/>
    </source>
</evidence>
<dbReference type="GO" id="GO:0005634">
    <property type="term" value="C:nucleus"/>
    <property type="evidence" value="ECO:0007669"/>
    <property type="project" value="UniProtKB-SubCell"/>
</dbReference>
<keyword evidence="4" id="KW-0238">DNA-binding</keyword>
<evidence type="ECO:0000256" key="6">
    <source>
        <dbReference type="ARBA" id="ARBA00023242"/>
    </source>
</evidence>
<keyword evidence="2" id="KW-0938">Abscisic acid signaling pathway</keyword>
<dbReference type="InterPro" id="IPR004827">
    <property type="entry name" value="bZIP"/>
</dbReference>
<keyword evidence="5" id="KW-0804">Transcription</keyword>
<dbReference type="Gene3D" id="1.20.5.170">
    <property type="match status" value="1"/>
</dbReference>
<dbReference type="SUPFAM" id="SSF57959">
    <property type="entry name" value="Leucine zipper domain"/>
    <property type="match status" value="1"/>
</dbReference>
<evidence type="ECO:0000313" key="11">
    <source>
        <dbReference type="EMBL" id="WOL03527.1"/>
    </source>
</evidence>
<evidence type="ECO:0000256" key="7">
    <source>
        <dbReference type="SAM" id="Coils"/>
    </source>
</evidence>
<dbReference type="PANTHER" id="PTHR22952:SF392">
    <property type="entry name" value="BZIP TRANSCRIPTION FACTOR 12"/>
    <property type="match status" value="1"/>
</dbReference>
<evidence type="ECO:0000256" key="5">
    <source>
        <dbReference type="ARBA" id="ARBA00023163"/>
    </source>
</evidence>
<dbReference type="EMBL" id="CP136893">
    <property type="protein sequence ID" value="WOL03527.1"/>
    <property type="molecule type" value="Genomic_DNA"/>
</dbReference>
<feature type="compositionally biased region" description="Low complexity" evidence="8">
    <location>
        <begin position="1"/>
        <end position="15"/>
    </location>
</feature>
<dbReference type="InterPro" id="IPR046347">
    <property type="entry name" value="bZIP_sf"/>
</dbReference>
<keyword evidence="7" id="KW-0175">Coiled coil</keyword>
<keyword evidence="9" id="KW-0472">Membrane</keyword>
<accession>A0AAQ3KBJ0</accession>
<keyword evidence="9" id="KW-1133">Transmembrane helix</keyword>
<dbReference type="GO" id="GO:0003677">
    <property type="term" value="F:DNA binding"/>
    <property type="evidence" value="ECO:0007669"/>
    <property type="project" value="UniProtKB-KW"/>
</dbReference>
<comment type="subcellular location">
    <subcellularLocation>
        <location evidence="1">Nucleus</location>
    </subcellularLocation>
</comment>
<evidence type="ECO:0000256" key="1">
    <source>
        <dbReference type="ARBA" id="ARBA00004123"/>
    </source>
</evidence>
<dbReference type="Proteomes" id="UP001327560">
    <property type="component" value="Chromosome 4"/>
</dbReference>
<dbReference type="PROSITE" id="PS50217">
    <property type="entry name" value="BZIP"/>
    <property type="match status" value="1"/>
</dbReference>
<evidence type="ECO:0000259" key="10">
    <source>
        <dbReference type="PROSITE" id="PS50217"/>
    </source>
</evidence>
<dbReference type="CDD" id="cd14707">
    <property type="entry name" value="bZIP_plant_BZIP46"/>
    <property type="match status" value="1"/>
</dbReference>
<evidence type="ECO:0000313" key="12">
    <source>
        <dbReference type="Proteomes" id="UP001327560"/>
    </source>
</evidence>
<evidence type="ECO:0000256" key="3">
    <source>
        <dbReference type="ARBA" id="ARBA00023015"/>
    </source>
</evidence>
<dbReference type="PROSITE" id="PS00036">
    <property type="entry name" value="BZIP_BASIC"/>
    <property type="match status" value="1"/>
</dbReference>
<dbReference type="SMART" id="SM00338">
    <property type="entry name" value="BRLZ"/>
    <property type="match status" value="1"/>
</dbReference>
<dbReference type="PANTHER" id="PTHR22952">
    <property type="entry name" value="CAMP-RESPONSE ELEMENT BINDING PROTEIN-RELATED"/>
    <property type="match status" value="1"/>
</dbReference>
<keyword evidence="3" id="KW-0805">Transcription regulation</keyword>
<feature type="coiled-coil region" evidence="7">
    <location>
        <begin position="208"/>
        <end position="239"/>
    </location>
</feature>
<feature type="transmembrane region" description="Helical" evidence="9">
    <location>
        <begin position="252"/>
        <end position="271"/>
    </location>
</feature>